<evidence type="ECO:0000256" key="6">
    <source>
        <dbReference type="ARBA" id="ARBA00022737"/>
    </source>
</evidence>
<accession>A0A8J6H4Z6</accession>
<feature type="transmembrane region" description="Helical" evidence="14">
    <location>
        <begin position="810"/>
        <end position="828"/>
    </location>
</feature>
<keyword evidence="17" id="KW-1185">Reference proteome</keyword>
<dbReference type="GO" id="GO:0003676">
    <property type="term" value="F:nucleic acid binding"/>
    <property type="evidence" value="ECO:0007669"/>
    <property type="project" value="InterPro"/>
</dbReference>
<dbReference type="Pfam" id="PF02949">
    <property type="entry name" value="7tm_6"/>
    <property type="match status" value="2"/>
</dbReference>
<keyword evidence="4 14" id="KW-0812">Transmembrane</keyword>
<comment type="subcellular location">
    <subcellularLocation>
        <location evidence="1">Membrane</location>
        <topology evidence="1">Multi-pass membrane protein</topology>
    </subcellularLocation>
</comment>
<dbReference type="GO" id="GO:0005549">
    <property type="term" value="F:odorant binding"/>
    <property type="evidence" value="ECO:0007669"/>
    <property type="project" value="InterPro"/>
</dbReference>
<dbReference type="FunFam" id="3.40.50.300:FF:001172">
    <property type="entry name" value="Cystic fibrosis transmembrane conductance regulator"/>
    <property type="match status" value="1"/>
</dbReference>
<feature type="transmembrane region" description="Helical" evidence="14">
    <location>
        <begin position="778"/>
        <end position="798"/>
    </location>
</feature>
<evidence type="ECO:0000256" key="2">
    <source>
        <dbReference type="ARBA" id="ARBA00022448"/>
    </source>
</evidence>
<evidence type="ECO:0000256" key="1">
    <source>
        <dbReference type="ARBA" id="ARBA00004141"/>
    </source>
</evidence>
<dbReference type="Proteomes" id="UP000719412">
    <property type="component" value="Unassembled WGS sequence"/>
</dbReference>
<evidence type="ECO:0000256" key="3">
    <source>
        <dbReference type="ARBA" id="ARBA00022606"/>
    </source>
</evidence>
<evidence type="ECO:0000313" key="16">
    <source>
        <dbReference type="EMBL" id="KAH0808349.1"/>
    </source>
</evidence>
<keyword evidence="13" id="KW-0807">Transducer</keyword>
<keyword evidence="11" id="KW-0675">Receptor</keyword>
<keyword evidence="5" id="KW-0552">Olfaction</keyword>
<dbReference type="InterPro" id="IPR003439">
    <property type="entry name" value="ABC_transporter-like_ATP-bd"/>
</dbReference>
<keyword evidence="10 14" id="KW-0472">Membrane</keyword>
<dbReference type="Gene3D" id="3.40.50.300">
    <property type="entry name" value="P-loop containing nucleotide triphosphate hydrolases"/>
    <property type="match status" value="1"/>
</dbReference>
<keyword evidence="8" id="KW-0067">ATP-binding</keyword>
<evidence type="ECO:0000256" key="4">
    <source>
        <dbReference type="ARBA" id="ARBA00022692"/>
    </source>
</evidence>
<dbReference type="GO" id="GO:0016020">
    <property type="term" value="C:membrane"/>
    <property type="evidence" value="ECO:0007669"/>
    <property type="project" value="UniProtKB-SubCell"/>
</dbReference>
<dbReference type="InterPro" id="IPR036397">
    <property type="entry name" value="RNaseH_sf"/>
</dbReference>
<dbReference type="SUPFAM" id="SSF52540">
    <property type="entry name" value="P-loop containing nucleoside triphosphate hydrolases"/>
    <property type="match status" value="1"/>
</dbReference>
<dbReference type="Gene3D" id="3.30.420.10">
    <property type="entry name" value="Ribonuclease H-like superfamily/Ribonuclease H"/>
    <property type="match status" value="1"/>
</dbReference>
<dbReference type="AlphaFoldDB" id="A0A8J6H4Z6"/>
<dbReference type="SMART" id="SM00382">
    <property type="entry name" value="AAA"/>
    <property type="match status" value="1"/>
</dbReference>
<dbReference type="PANTHER" id="PTHR24223">
    <property type="entry name" value="ATP-BINDING CASSETTE SUB-FAMILY C"/>
    <property type="match status" value="1"/>
</dbReference>
<comment type="caution">
    <text evidence="16">The sequence shown here is derived from an EMBL/GenBank/DDBJ whole genome shotgun (WGS) entry which is preliminary data.</text>
</comment>
<keyword evidence="12" id="KW-0325">Glycoprotein</keyword>
<reference evidence="16" key="1">
    <citation type="journal article" date="2020" name="J Insects Food Feed">
        <title>The yellow mealworm (Tenebrio molitor) genome: a resource for the emerging insects as food and feed industry.</title>
        <authorList>
            <person name="Eriksson T."/>
            <person name="Andere A."/>
            <person name="Kelstrup H."/>
            <person name="Emery V."/>
            <person name="Picard C."/>
        </authorList>
    </citation>
    <scope>NUCLEOTIDE SEQUENCE</scope>
    <source>
        <strain evidence="16">Stoneville</strain>
        <tissue evidence="16">Whole head</tissue>
    </source>
</reference>
<evidence type="ECO:0000256" key="13">
    <source>
        <dbReference type="ARBA" id="ARBA00023224"/>
    </source>
</evidence>
<feature type="transmembrane region" description="Helical" evidence="14">
    <location>
        <begin position="691"/>
        <end position="717"/>
    </location>
</feature>
<organism evidence="16 17">
    <name type="scientific">Tenebrio molitor</name>
    <name type="common">Yellow mealworm beetle</name>
    <dbReference type="NCBI Taxonomy" id="7067"/>
    <lineage>
        <taxon>Eukaryota</taxon>
        <taxon>Metazoa</taxon>
        <taxon>Ecdysozoa</taxon>
        <taxon>Arthropoda</taxon>
        <taxon>Hexapoda</taxon>
        <taxon>Insecta</taxon>
        <taxon>Pterygota</taxon>
        <taxon>Neoptera</taxon>
        <taxon>Endopterygota</taxon>
        <taxon>Coleoptera</taxon>
        <taxon>Polyphaga</taxon>
        <taxon>Cucujiformia</taxon>
        <taxon>Tenebrionidae</taxon>
        <taxon>Tenebrio</taxon>
    </lineage>
</organism>
<dbReference type="PROSITE" id="PS00211">
    <property type="entry name" value="ABC_TRANSPORTER_1"/>
    <property type="match status" value="1"/>
</dbReference>
<dbReference type="GO" id="GO:0042626">
    <property type="term" value="F:ATPase-coupled transmembrane transporter activity"/>
    <property type="evidence" value="ECO:0007669"/>
    <property type="project" value="TreeGrafter"/>
</dbReference>
<proteinExistence type="predicted"/>
<dbReference type="CDD" id="cd03244">
    <property type="entry name" value="ABCC_MRP_domain2"/>
    <property type="match status" value="1"/>
</dbReference>
<dbReference type="EMBL" id="JABDTM020028827">
    <property type="protein sequence ID" value="KAH0808349.1"/>
    <property type="molecule type" value="Genomic_DNA"/>
</dbReference>
<dbReference type="InterPro" id="IPR003593">
    <property type="entry name" value="AAA+_ATPase"/>
</dbReference>
<name>A0A8J6H4Z6_TENMO</name>
<gene>
    <name evidence="16" type="ORF">GEV33_014442</name>
</gene>
<evidence type="ECO:0000256" key="12">
    <source>
        <dbReference type="ARBA" id="ARBA00023180"/>
    </source>
</evidence>
<evidence type="ECO:0000256" key="9">
    <source>
        <dbReference type="ARBA" id="ARBA00022989"/>
    </source>
</evidence>
<protein>
    <recommendedName>
        <fullName evidence="15">ABC transporter domain-containing protein</fullName>
    </recommendedName>
</protein>
<dbReference type="GO" id="GO:0007165">
    <property type="term" value="P:signal transduction"/>
    <property type="evidence" value="ECO:0007669"/>
    <property type="project" value="UniProtKB-KW"/>
</dbReference>
<evidence type="ECO:0000256" key="5">
    <source>
        <dbReference type="ARBA" id="ARBA00022725"/>
    </source>
</evidence>
<evidence type="ECO:0000259" key="15">
    <source>
        <dbReference type="PROSITE" id="PS50893"/>
    </source>
</evidence>
<keyword evidence="3" id="KW-0716">Sensory transduction</keyword>
<dbReference type="GO" id="GO:0005524">
    <property type="term" value="F:ATP binding"/>
    <property type="evidence" value="ECO:0007669"/>
    <property type="project" value="UniProtKB-KW"/>
</dbReference>
<dbReference type="Pfam" id="PF00005">
    <property type="entry name" value="ABC_tran"/>
    <property type="match status" value="1"/>
</dbReference>
<keyword evidence="7" id="KW-0547">Nucleotide-binding</keyword>
<dbReference type="InterPro" id="IPR017871">
    <property type="entry name" value="ABC_transporter-like_CS"/>
</dbReference>
<feature type="transmembrane region" description="Helical" evidence="14">
    <location>
        <begin position="37"/>
        <end position="56"/>
    </location>
</feature>
<dbReference type="GO" id="GO:0004984">
    <property type="term" value="F:olfactory receptor activity"/>
    <property type="evidence" value="ECO:0007669"/>
    <property type="project" value="InterPro"/>
</dbReference>
<sequence length="1187" mass="134590">MFSEFFVCQYFFTIGGTCIPLFVIFDDSSSVTQITESIFYVLLVNALVTIAFIPAGEIEIEADNLSLAIYSIDWYNTKNLKICKFVLFWLAQSQTPVQMSGAGIVKVNRYVLLQQTFANVLHGTARIGALDLYPPLRFYASGAFSIDSPTPTLRVNLNERTRPNSKWKYNLERRKSPEERSDLPRDAEIPATPRTRVIVLEISAAHVGLVLSQAAVFKKYIGFAFRRGAGIETELTSVGRILEYTEHAQEHRDGVLVEGWPQRGEIRFTNVYLSYDCDNYVLHNLNCTVEPQETIAIVGRTAAGKSSIISTILRLHKFEGKIFIDEVDIATLPLETLRSNISVISQDPALFTGTIRENIDLTGKYTDAEIWDALKAVNLSILFSTLDYMISTVDSNLSLGQKQLLCLARAIIRKSKIVIMDEVTASVDKKIEKMIHKIVLEEFACCTVIMITHKLDYVLEYDKVIVLDKGGIVEFDTPSRLLENPFIPCRLPPPPLVVAGGTDTGTILAFVGGWFKFKLGYLMINILLRHTIPGNLNFTPKALRGCTMSIPSRFEQSLLRLPQPTVYRQNLRSLEPRRRFHVSIPEPHRAGLSGKVGRLQEPCEFPESANILSSTSVYINEVFSKPTISICNQEDKENAGSKESRLKEPCEFPESVNILSSTSVYIKEELFSKPTTSKCVPNQEDKENAGVILYGLETIFYIETVFVIVVFDGFYLLMCCNLKIQFALLCEAVRLIQLGTNTTRAREEICWKKLKQYSQYHKFLLTIHKKLNKVFSEFFVCQYFLTIGGTCIPLFVIFDTSSSVTQVTESIIFAVLANVVVTLTFISAGEIEIEADNLTSEIYNIDWYNTKNLKICKFVLFWLARSQTPVQMSGLNKFSARWIPKLLNSEQKLCWQHICEENLEALCLKEFFSKIVTGDETWMYFWDTPTKHEFMQWVHKGSPPPTSKNAEFMRKSNGDGSTITGEVYKKTIRKLLTAIQQKGLHNCNHKIMLFHGNYRVYKARQVREAIDECGFVEMEHPPYTPDLAPSPKEELLGLLPLKGRTRGEDTANAVIECIEKHHIPLDKIVSISTDGAKSMTGVRNGFVAILKEKINHEILTYHCIIHQEALCAQTFPEKICKVMELVIKIINSIIAKALNHRQFKEFLVEVESEYADLLLHNKGVKVKSTEFEEKWAGGRSSESLYRR</sequence>
<keyword evidence="6" id="KW-0677">Repeat</keyword>
<keyword evidence="9 14" id="KW-1133">Transmembrane helix</keyword>
<reference evidence="16" key="2">
    <citation type="submission" date="2021-08" db="EMBL/GenBank/DDBJ databases">
        <authorList>
            <person name="Eriksson T."/>
        </authorList>
    </citation>
    <scope>NUCLEOTIDE SEQUENCE</scope>
    <source>
        <strain evidence="16">Stoneville</strain>
        <tissue evidence="16">Whole head</tissue>
    </source>
</reference>
<feature type="domain" description="ABC transporter" evidence="15">
    <location>
        <begin position="266"/>
        <end position="494"/>
    </location>
</feature>
<evidence type="ECO:0000313" key="17">
    <source>
        <dbReference type="Proteomes" id="UP000719412"/>
    </source>
</evidence>
<dbReference type="InterPro" id="IPR004117">
    <property type="entry name" value="7tm6_olfct_rcpt"/>
</dbReference>
<feature type="transmembrane region" description="Helical" evidence="14">
    <location>
        <begin position="6"/>
        <end position="25"/>
    </location>
</feature>
<evidence type="ECO:0000256" key="11">
    <source>
        <dbReference type="ARBA" id="ARBA00023170"/>
    </source>
</evidence>
<dbReference type="InterPro" id="IPR027417">
    <property type="entry name" value="P-loop_NTPase"/>
</dbReference>
<dbReference type="GO" id="GO:0016887">
    <property type="term" value="F:ATP hydrolysis activity"/>
    <property type="evidence" value="ECO:0007669"/>
    <property type="project" value="InterPro"/>
</dbReference>
<evidence type="ECO:0000256" key="7">
    <source>
        <dbReference type="ARBA" id="ARBA00022741"/>
    </source>
</evidence>
<keyword evidence="2" id="KW-0813">Transport</keyword>
<evidence type="ECO:0000256" key="8">
    <source>
        <dbReference type="ARBA" id="ARBA00022840"/>
    </source>
</evidence>
<dbReference type="PANTHER" id="PTHR24223:SF448">
    <property type="entry name" value="FI20146P1-RELATED"/>
    <property type="match status" value="1"/>
</dbReference>
<dbReference type="PROSITE" id="PS50893">
    <property type="entry name" value="ABC_TRANSPORTER_2"/>
    <property type="match status" value="1"/>
</dbReference>
<evidence type="ECO:0000256" key="10">
    <source>
        <dbReference type="ARBA" id="ARBA00023136"/>
    </source>
</evidence>
<dbReference type="InterPro" id="IPR050173">
    <property type="entry name" value="ABC_transporter_C-like"/>
</dbReference>
<evidence type="ECO:0000256" key="14">
    <source>
        <dbReference type="SAM" id="Phobius"/>
    </source>
</evidence>